<dbReference type="Pfam" id="PF13622">
    <property type="entry name" value="4HBT_3"/>
    <property type="match status" value="1"/>
</dbReference>
<dbReference type="CDD" id="cd03440">
    <property type="entry name" value="hot_dog"/>
    <property type="match status" value="1"/>
</dbReference>
<gene>
    <name evidence="3" type="ORF">MACH26_20400</name>
</gene>
<organism evidence="3 4">
    <name type="scientific">Planctobacterium marinum</name>
    <dbReference type="NCBI Taxonomy" id="1631968"/>
    <lineage>
        <taxon>Bacteria</taxon>
        <taxon>Pseudomonadati</taxon>
        <taxon>Pseudomonadota</taxon>
        <taxon>Gammaproteobacteria</taxon>
        <taxon>Alteromonadales</taxon>
        <taxon>Alteromonadaceae</taxon>
        <taxon>Planctobacterium</taxon>
    </lineage>
</organism>
<dbReference type="EMBL" id="AP027272">
    <property type="protein sequence ID" value="BDX06519.1"/>
    <property type="molecule type" value="Genomic_DNA"/>
</dbReference>
<evidence type="ECO:0000259" key="1">
    <source>
        <dbReference type="Pfam" id="PF13622"/>
    </source>
</evidence>
<feature type="domain" description="Acyl-CoA thioesterase-like C-terminal" evidence="2">
    <location>
        <begin position="124"/>
        <end position="264"/>
    </location>
</feature>
<dbReference type="Gene3D" id="2.40.160.210">
    <property type="entry name" value="Acyl-CoA thioesterase, double hotdog domain"/>
    <property type="match status" value="1"/>
</dbReference>
<sequence length="268" mass="29865">MQPDDYIQLINESDDLSQLQLTVPGDWAQGRTVFGGLSAGLLYQVLKCIVPSERVLRSITFNFVGPLNTEQPFGFTWQLLREGKNATQITASIVQNEQICLTALACFAQDRQSKVLVEANVKPLPEPPKKAKFIPQIPRITPKFLRHIDLSISEGKVPFTGSKQSSYKGWMRLKKAPKVFTDAHILTLIDAWPPTILQMPLGPAPASTMSWNVEFVHPHKPLAPEAWLAYEAHTVQAYGGYGHAEAQIHDEEGELVAISRQLIAIFDQ</sequence>
<reference evidence="3" key="1">
    <citation type="submission" date="2023-01" db="EMBL/GenBank/DDBJ databases">
        <title>Complete genome sequence of Planctobacterium marinum strain Dej080120_11.</title>
        <authorList>
            <person name="Ueki S."/>
            <person name="Maruyama F."/>
        </authorList>
    </citation>
    <scope>NUCLEOTIDE SEQUENCE</scope>
    <source>
        <strain evidence="3">Dej080120_11</strain>
    </source>
</reference>
<keyword evidence="4" id="KW-1185">Reference proteome</keyword>
<evidence type="ECO:0008006" key="5">
    <source>
        <dbReference type="Google" id="ProtNLM"/>
    </source>
</evidence>
<dbReference type="KEGG" id="pmaw:MACH26_20400"/>
<evidence type="ECO:0000313" key="3">
    <source>
        <dbReference type="EMBL" id="BDX06519.1"/>
    </source>
</evidence>
<dbReference type="RefSeq" id="WP_338292536.1">
    <property type="nucleotide sequence ID" value="NZ_AP027272.1"/>
</dbReference>
<dbReference type="Proteomes" id="UP001333710">
    <property type="component" value="Chromosome"/>
</dbReference>
<evidence type="ECO:0000313" key="4">
    <source>
        <dbReference type="Proteomes" id="UP001333710"/>
    </source>
</evidence>
<dbReference type="SUPFAM" id="SSF54637">
    <property type="entry name" value="Thioesterase/thiol ester dehydrase-isomerase"/>
    <property type="match status" value="2"/>
</dbReference>
<evidence type="ECO:0000259" key="2">
    <source>
        <dbReference type="Pfam" id="PF20789"/>
    </source>
</evidence>
<protein>
    <recommendedName>
        <fullName evidence="5">TesB-like acyl-CoA thioesterase 1</fullName>
    </recommendedName>
</protein>
<dbReference type="InterPro" id="IPR042171">
    <property type="entry name" value="Acyl-CoA_hotdog"/>
</dbReference>
<dbReference type="InterPro" id="IPR049449">
    <property type="entry name" value="TesB_ACOT8-like_N"/>
</dbReference>
<accession>A0AA48HJQ9</accession>
<dbReference type="PANTHER" id="PTHR38110">
    <property type="entry name" value="CHROMOSOME 23, WHOLE GENOME SHOTGUN SEQUENCE"/>
    <property type="match status" value="1"/>
</dbReference>
<dbReference type="InterPro" id="IPR049450">
    <property type="entry name" value="ACOT8-like_C"/>
</dbReference>
<dbReference type="Pfam" id="PF20789">
    <property type="entry name" value="4HBT_3C"/>
    <property type="match status" value="1"/>
</dbReference>
<dbReference type="InterPro" id="IPR052389">
    <property type="entry name" value="Sec_Metab_Biosynth-Assoc"/>
</dbReference>
<dbReference type="InterPro" id="IPR029069">
    <property type="entry name" value="HotDog_dom_sf"/>
</dbReference>
<proteinExistence type="predicted"/>
<dbReference type="AlphaFoldDB" id="A0AA48HJQ9"/>
<dbReference type="PANTHER" id="PTHR38110:SF1">
    <property type="entry name" value="THIOESTERASE DOMAIN-CONTAINING PROTEIN"/>
    <property type="match status" value="1"/>
</dbReference>
<feature type="domain" description="Acyl-CoA thioesterase-like N-terminal HotDog" evidence="1">
    <location>
        <begin position="24"/>
        <end position="108"/>
    </location>
</feature>
<name>A0AA48HJQ9_9ALTE</name>